<dbReference type="Proteomes" id="UP001591681">
    <property type="component" value="Unassembled WGS sequence"/>
</dbReference>
<name>A0ABD1JFL3_9TELE</name>
<protein>
    <submittedName>
        <fullName evidence="1">Uncharacterized protein</fullName>
    </submittedName>
</protein>
<dbReference type="AlphaFoldDB" id="A0ABD1JFL3"/>
<keyword evidence="2" id="KW-1185">Reference proteome</keyword>
<organism evidence="1 2">
    <name type="scientific">Coilia grayii</name>
    <name type="common">Gray's grenadier anchovy</name>
    <dbReference type="NCBI Taxonomy" id="363190"/>
    <lineage>
        <taxon>Eukaryota</taxon>
        <taxon>Metazoa</taxon>
        <taxon>Chordata</taxon>
        <taxon>Craniata</taxon>
        <taxon>Vertebrata</taxon>
        <taxon>Euteleostomi</taxon>
        <taxon>Actinopterygii</taxon>
        <taxon>Neopterygii</taxon>
        <taxon>Teleostei</taxon>
        <taxon>Clupei</taxon>
        <taxon>Clupeiformes</taxon>
        <taxon>Clupeoidei</taxon>
        <taxon>Engraulidae</taxon>
        <taxon>Coilinae</taxon>
        <taxon>Coilia</taxon>
    </lineage>
</organism>
<reference evidence="1 2" key="1">
    <citation type="submission" date="2024-09" db="EMBL/GenBank/DDBJ databases">
        <title>A chromosome-level genome assembly of Gray's grenadier anchovy, Coilia grayii.</title>
        <authorList>
            <person name="Fu Z."/>
        </authorList>
    </citation>
    <scope>NUCLEOTIDE SEQUENCE [LARGE SCALE GENOMIC DNA]</scope>
    <source>
        <strain evidence="1">G4</strain>
        <tissue evidence="1">Muscle</tissue>
    </source>
</reference>
<accession>A0ABD1JFL3</accession>
<dbReference type="EMBL" id="JBHFQA010000016">
    <property type="protein sequence ID" value="KAL2085948.1"/>
    <property type="molecule type" value="Genomic_DNA"/>
</dbReference>
<evidence type="ECO:0000313" key="2">
    <source>
        <dbReference type="Proteomes" id="UP001591681"/>
    </source>
</evidence>
<comment type="caution">
    <text evidence="1">The sequence shown here is derived from an EMBL/GenBank/DDBJ whole genome shotgun (WGS) entry which is preliminary data.</text>
</comment>
<sequence length="245" mass="27150">MPVFMGAPWAQRFGGPGSELKVGKWVAQINYLASLQGLTEQQKLQFVLSSLEGEAKKEVQAASAEQRSTAQAVFDLLTELYGDNIPVAALRAKFINYRQGATLSLCSFSLQVRELFARLKKRDPTGLGNEDALVRDQFIMGLRDGPICQSLRQQLRQDPTLSFDPIRREALALEQDQAEAIEQPACMATSAAGASAPGPTTEWRQELRAEIMQEVNNQMAELSKALLEELRKSQSVGLPLPRERF</sequence>
<gene>
    <name evidence="1" type="ORF">ACEWY4_019268</name>
</gene>
<proteinExistence type="predicted"/>
<evidence type="ECO:0000313" key="1">
    <source>
        <dbReference type="EMBL" id="KAL2085948.1"/>
    </source>
</evidence>